<sequence>TKRTPSARLSVYKAVDVELPLTSELYYFLGSKKVNSEVQIYLLFRAVLKDKLYNIFFQRVIHSITFIRFKKDIIWLNRKLIQALAFETDIVEILWFKPRFLVTSVVKIGGSMAYAHHLRC</sequence>
<name>A0AAD8A909_DIPPU</name>
<organism evidence="1 2">
    <name type="scientific">Diploptera punctata</name>
    <name type="common">Pacific beetle cockroach</name>
    <dbReference type="NCBI Taxonomy" id="6984"/>
    <lineage>
        <taxon>Eukaryota</taxon>
        <taxon>Metazoa</taxon>
        <taxon>Ecdysozoa</taxon>
        <taxon>Arthropoda</taxon>
        <taxon>Hexapoda</taxon>
        <taxon>Insecta</taxon>
        <taxon>Pterygota</taxon>
        <taxon>Neoptera</taxon>
        <taxon>Polyneoptera</taxon>
        <taxon>Dictyoptera</taxon>
        <taxon>Blattodea</taxon>
        <taxon>Blaberoidea</taxon>
        <taxon>Blaberidae</taxon>
        <taxon>Diplopterinae</taxon>
        <taxon>Diploptera</taxon>
    </lineage>
</organism>
<dbReference type="EMBL" id="JASPKZ010002722">
    <property type="protein sequence ID" value="KAJ9594741.1"/>
    <property type="molecule type" value="Genomic_DNA"/>
</dbReference>
<proteinExistence type="predicted"/>
<evidence type="ECO:0000313" key="1">
    <source>
        <dbReference type="EMBL" id="KAJ9594741.1"/>
    </source>
</evidence>
<keyword evidence="2" id="KW-1185">Reference proteome</keyword>
<evidence type="ECO:0000313" key="2">
    <source>
        <dbReference type="Proteomes" id="UP001233999"/>
    </source>
</evidence>
<protein>
    <submittedName>
        <fullName evidence="1">Uncharacterized protein</fullName>
    </submittedName>
</protein>
<feature type="non-terminal residue" evidence="1">
    <location>
        <position position="1"/>
    </location>
</feature>
<feature type="non-terminal residue" evidence="1">
    <location>
        <position position="120"/>
    </location>
</feature>
<dbReference type="AlphaFoldDB" id="A0AAD8A909"/>
<dbReference type="Proteomes" id="UP001233999">
    <property type="component" value="Unassembled WGS sequence"/>
</dbReference>
<comment type="caution">
    <text evidence="1">The sequence shown here is derived from an EMBL/GenBank/DDBJ whole genome shotgun (WGS) entry which is preliminary data.</text>
</comment>
<gene>
    <name evidence="1" type="ORF">L9F63_013951</name>
</gene>
<reference evidence="1" key="2">
    <citation type="submission" date="2023-05" db="EMBL/GenBank/DDBJ databases">
        <authorList>
            <person name="Fouks B."/>
        </authorList>
    </citation>
    <scope>NUCLEOTIDE SEQUENCE</scope>
    <source>
        <strain evidence="1">Stay&amp;Tobe</strain>
        <tissue evidence="1">Testes</tissue>
    </source>
</reference>
<reference evidence="1" key="1">
    <citation type="journal article" date="2023" name="IScience">
        <title>Live-bearing cockroach genome reveals convergent evolutionary mechanisms linked to viviparity in insects and beyond.</title>
        <authorList>
            <person name="Fouks B."/>
            <person name="Harrison M.C."/>
            <person name="Mikhailova A.A."/>
            <person name="Marchal E."/>
            <person name="English S."/>
            <person name="Carruthers M."/>
            <person name="Jennings E.C."/>
            <person name="Chiamaka E.L."/>
            <person name="Frigard R.A."/>
            <person name="Pippel M."/>
            <person name="Attardo G.M."/>
            <person name="Benoit J.B."/>
            <person name="Bornberg-Bauer E."/>
            <person name="Tobe S.S."/>
        </authorList>
    </citation>
    <scope>NUCLEOTIDE SEQUENCE</scope>
    <source>
        <strain evidence="1">Stay&amp;Tobe</strain>
    </source>
</reference>
<accession>A0AAD8A909</accession>